<proteinExistence type="predicted"/>
<evidence type="ECO:0000313" key="3">
    <source>
        <dbReference type="Proteomes" id="UP000297703"/>
    </source>
</evidence>
<reference evidence="2 3" key="1">
    <citation type="submission" date="2019-04" db="EMBL/GenBank/DDBJ databases">
        <title>Draft genome of the big-headed turtle Platysternon megacephalum.</title>
        <authorList>
            <person name="Gong S."/>
        </authorList>
    </citation>
    <scope>NUCLEOTIDE SEQUENCE [LARGE SCALE GENOMIC DNA]</scope>
    <source>
        <strain evidence="2">DO16091913</strain>
        <tissue evidence="2">Muscle</tissue>
    </source>
</reference>
<feature type="compositionally biased region" description="Pro residues" evidence="1">
    <location>
        <begin position="43"/>
        <end position="52"/>
    </location>
</feature>
<reference evidence="2 3" key="2">
    <citation type="submission" date="2019-04" db="EMBL/GenBank/DDBJ databases">
        <title>The genome sequence of big-headed turtle.</title>
        <authorList>
            <person name="Gong S."/>
        </authorList>
    </citation>
    <scope>NUCLEOTIDE SEQUENCE [LARGE SCALE GENOMIC DNA]</scope>
    <source>
        <strain evidence="2">DO16091913</strain>
        <tissue evidence="2">Muscle</tissue>
    </source>
</reference>
<organism evidence="2 3">
    <name type="scientific">Platysternon megacephalum</name>
    <name type="common">big-headed turtle</name>
    <dbReference type="NCBI Taxonomy" id="55544"/>
    <lineage>
        <taxon>Eukaryota</taxon>
        <taxon>Metazoa</taxon>
        <taxon>Chordata</taxon>
        <taxon>Craniata</taxon>
        <taxon>Vertebrata</taxon>
        <taxon>Euteleostomi</taxon>
        <taxon>Archelosauria</taxon>
        <taxon>Testudinata</taxon>
        <taxon>Testudines</taxon>
        <taxon>Cryptodira</taxon>
        <taxon>Durocryptodira</taxon>
        <taxon>Testudinoidea</taxon>
        <taxon>Platysternidae</taxon>
        <taxon>Platysternon</taxon>
    </lineage>
</organism>
<sequence length="102" mass="10658">MWGGPPSREGPSFAIPEVVRSGGGRTPLDGASRWGSQQKKQGPPLPDTPRPPSSHNRGPPTVQSRVDPCDADPAAGEVSRVPSDSPILWQLSMGRGRGAQGP</sequence>
<name>A0A4D9DGL7_9SAUR</name>
<dbReference type="GO" id="GO:0006508">
    <property type="term" value="P:proteolysis"/>
    <property type="evidence" value="ECO:0007669"/>
    <property type="project" value="UniProtKB-KW"/>
</dbReference>
<dbReference type="EMBL" id="QXTE01000677">
    <property type="protein sequence ID" value="TFJ96434.1"/>
    <property type="molecule type" value="Genomic_DNA"/>
</dbReference>
<gene>
    <name evidence="2" type="ORF">DR999_PMT21775</name>
</gene>
<feature type="region of interest" description="Disordered" evidence="1">
    <location>
        <begin position="1"/>
        <end position="102"/>
    </location>
</feature>
<dbReference type="Proteomes" id="UP000297703">
    <property type="component" value="Unassembled WGS sequence"/>
</dbReference>
<dbReference type="AlphaFoldDB" id="A0A4D9DGL7"/>
<accession>A0A4D9DGL7</accession>
<keyword evidence="2" id="KW-0378">Hydrolase</keyword>
<protein>
    <submittedName>
        <fullName evidence="2">Serine protease</fullName>
    </submittedName>
</protein>
<evidence type="ECO:0000256" key="1">
    <source>
        <dbReference type="SAM" id="MobiDB-lite"/>
    </source>
</evidence>
<comment type="caution">
    <text evidence="2">The sequence shown here is derived from an EMBL/GenBank/DDBJ whole genome shotgun (WGS) entry which is preliminary data.</text>
</comment>
<keyword evidence="2" id="KW-0645">Protease</keyword>
<dbReference type="GO" id="GO:0008233">
    <property type="term" value="F:peptidase activity"/>
    <property type="evidence" value="ECO:0007669"/>
    <property type="project" value="UniProtKB-KW"/>
</dbReference>
<feature type="compositionally biased region" description="Polar residues" evidence="1">
    <location>
        <begin position="53"/>
        <end position="64"/>
    </location>
</feature>
<evidence type="ECO:0000313" key="2">
    <source>
        <dbReference type="EMBL" id="TFJ96434.1"/>
    </source>
</evidence>
<keyword evidence="3" id="KW-1185">Reference proteome</keyword>